<dbReference type="PROSITE" id="PS50135">
    <property type="entry name" value="ZF_ZZ_2"/>
    <property type="match status" value="1"/>
</dbReference>
<dbReference type="AlphaFoldDB" id="A0A835GVH0"/>
<keyword evidence="7" id="KW-1185">Reference proteome</keyword>
<dbReference type="PANTHER" id="PTHR20930:SF0">
    <property type="entry name" value="PROTEIN ILRUN"/>
    <property type="match status" value="1"/>
</dbReference>
<evidence type="ECO:0000313" key="6">
    <source>
        <dbReference type="EMBL" id="KAF9588134.1"/>
    </source>
</evidence>
<name>A0A835GVH0_9MAGN</name>
<proteinExistence type="predicted"/>
<dbReference type="PANTHER" id="PTHR20930">
    <property type="entry name" value="OVARIAN CARCINOMA ANTIGEN CA125-RELATED"/>
    <property type="match status" value="1"/>
</dbReference>
<dbReference type="Pfam" id="PF00569">
    <property type="entry name" value="ZZ"/>
    <property type="match status" value="1"/>
</dbReference>
<comment type="caution">
    <text evidence="6">The sequence shown here is derived from an EMBL/GenBank/DDBJ whole genome shotgun (WGS) entry which is preliminary data.</text>
</comment>
<evidence type="ECO:0000313" key="7">
    <source>
        <dbReference type="Proteomes" id="UP000631114"/>
    </source>
</evidence>
<keyword evidence="2 4" id="KW-0863">Zinc-finger</keyword>
<reference evidence="6 7" key="1">
    <citation type="submission" date="2020-10" db="EMBL/GenBank/DDBJ databases">
        <title>The Coptis chinensis genome and diversification of protoberbering-type alkaloids.</title>
        <authorList>
            <person name="Wang B."/>
            <person name="Shu S."/>
            <person name="Song C."/>
            <person name="Liu Y."/>
        </authorList>
    </citation>
    <scope>NUCLEOTIDE SEQUENCE [LARGE SCALE GENOMIC DNA]</scope>
    <source>
        <strain evidence="6">HL-2020</strain>
        <tissue evidence="6">Leaf</tissue>
    </source>
</reference>
<evidence type="ECO:0000256" key="3">
    <source>
        <dbReference type="ARBA" id="ARBA00022833"/>
    </source>
</evidence>
<dbReference type="Gene3D" id="3.30.60.90">
    <property type="match status" value="1"/>
</dbReference>
<keyword evidence="3" id="KW-0862">Zinc</keyword>
<dbReference type="GO" id="GO:0008270">
    <property type="term" value="F:zinc ion binding"/>
    <property type="evidence" value="ECO:0007669"/>
    <property type="project" value="UniProtKB-KW"/>
</dbReference>
<evidence type="ECO:0000259" key="5">
    <source>
        <dbReference type="PROSITE" id="PS50135"/>
    </source>
</evidence>
<protein>
    <recommendedName>
        <fullName evidence="5">ZZ-type domain-containing protein</fullName>
    </recommendedName>
</protein>
<evidence type="ECO:0000256" key="4">
    <source>
        <dbReference type="PROSITE-ProRule" id="PRU00228"/>
    </source>
</evidence>
<keyword evidence="1" id="KW-0479">Metal-binding</keyword>
<organism evidence="6 7">
    <name type="scientific">Coptis chinensis</name>
    <dbReference type="NCBI Taxonomy" id="261450"/>
    <lineage>
        <taxon>Eukaryota</taxon>
        <taxon>Viridiplantae</taxon>
        <taxon>Streptophyta</taxon>
        <taxon>Embryophyta</taxon>
        <taxon>Tracheophyta</taxon>
        <taxon>Spermatophyta</taxon>
        <taxon>Magnoliopsida</taxon>
        <taxon>Ranunculales</taxon>
        <taxon>Ranunculaceae</taxon>
        <taxon>Coptidoideae</taxon>
        <taxon>Coptis</taxon>
    </lineage>
</organism>
<evidence type="ECO:0000256" key="1">
    <source>
        <dbReference type="ARBA" id="ARBA00022723"/>
    </source>
</evidence>
<dbReference type="EMBL" id="JADFTS010000009">
    <property type="protein sequence ID" value="KAF9588134.1"/>
    <property type="molecule type" value="Genomic_DNA"/>
</dbReference>
<accession>A0A835GVH0</accession>
<dbReference type="OrthoDB" id="661148at2759"/>
<dbReference type="Proteomes" id="UP000631114">
    <property type="component" value="Unassembled WGS sequence"/>
</dbReference>
<feature type="non-terminal residue" evidence="6">
    <location>
        <position position="1"/>
    </location>
</feature>
<dbReference type="InterPro" id="IPR043145">
    <property type="entry name" value="Znf_ZZ_sf"/>
</dbReference>
<dbReference type="SUPFAM" id="SSF57850">
    <property type="entry name" value="RING/U-box"/>
    <property type="match status" value="1"/>
</dbReference>
<feature type="domain" description="ZZ-type" evidence="5">
    <location>
        <begin position="42"/>
        <end position="92"/>
    </location>
</feature>
<gene>
    <name evidence="6" type="ORF">IFM89_007610</name>
</gene>
<sequence>AGSDNYRKHRSHIPVVPPGGFYPMAPSRRSYGSCDNTGRTFHQGVRCDSCGVHPITGPRFKSKVKEDYDLCSICYAELGNEAEYIRMDHSVSYRSSRLPKATTATTRLAKLWVEILLSLKA</sequence>
<evidence type="ECO:0000256" key="2">
    <source>
        <dbReference type="ARBA" id="ARBA00022771"/>
    </source>
</evidence>
<dbReference type="SMART" id="SM00291">
    <property type="entry name" value="ZnF_ZZ"/>
    <property type="match status" value="1"/>
</dbReference>
<dbReference type="InterPro" id="IPR000433">
    <property type="entry name" value="Znf_ZZ"/>
</dbReference>